<protein>
    <submittedName>
        <fullName evidence="2">Uncharacterized protein</fullName>
    </submittedName>
</protein>
<evidence type="ECO:0000256" key="1">
    <source>
        <dbReference type="SAM" id="Phobius"/>
    </source>
</evidence>
<name>A0A803QPK4_CANSA</name>
<feature type="transmembrane region" description="Helical" evidence="1">
    <location>
        <begin position="125"/>
        <end position="148"/>
    </location>
</feature>
<dbReference type="Proteomes" id="UP000596661">
    <property type="component" value="Unassembled WGS sequence"/>
</dbReference>
<keyword evidence="1" id="KW-0812">Transmembrane</keyword>
<reference evidence="2" key="1">
    <citation type="submission" date="2021-03" db="UniProtKB">
        <authorList>
            <consortium name="EnsemblPlants"/>
        </authorList>
    </citation>
    <scope>IDENTIFICATION</scope>
</reference>
<dbReference type="EnsemblPlants" id="evm.model.10.611">
    <property type="protein sequence ID" value="cds.evm.model.10.611"/>
    <property type="gene ID" value="evm.TU.10.611"/>
</dbReference>
<evidence type="ECO:0000313" key="2">
    <source>
        <dbReference type="EnsemblPlants" id="cds.evm.model.10.611"/>
    </source>
</evidence>
<sequence length="187" mass="21344">MIKRISIPAMHLRYSTDNPYGKASYLVSHIEEPEWDALVRGLRDEPTEGCNPPSNTLHILVLLGDGMSTEGLIFFGFASIPRELMVKFRNFLEETPNVHFLGLSFISYLQRTKRASSSIIQTKRYYFVAIQTFIYLEVGVFLIGYAHFNQIVLGISIHKPKRLVPGGGIHHLIYSQKRESSLLDKPY</sequence>
<proteinExistence type="predicted"/>
<keyword evidence="1" id="KW-0472">Membrane</keyword>
<evidence type="ECO:0000313" key="3">
    <source>
        <dbReference type="Proteomes" id="UP000596661"/>
    </source>
</evidence>
<dbReference type="EMBL" id="UZAU01000810">
    <property type="status" value="NOT_ANNOTATED_CDS"/>
    <property type="molecule type" value="Genomic_DNA"/>
</dbReference>
<dbReference type="AlphaFoldDB" id="A0A803QPK4"/>
<keyword evidence="1" id="KW-1133">Transmembrane helix</keyword>
<dbReference type="Gramene" id="evm.model.10.611">
    <property type="protein sequence ID" value="cds.evm.model.10.611"/>
    <property type="gene ID" value="evm.TU.10.611"/>
</dbReference>
<keyword evidence="3" id="KW-1185">Reference proteome</keyword>
<accession>A0A803QPK4</accession>
<organism evidence="2 3">
    <name type="scientific">Cannabis sativa</name>
    <name type="common">Hemp</name>
    <name type="synonym">Marijuana</name>
    <dbReference type="NCBI Taxonomy" id="3483"/>
    <lineage>
        <taxon>Eukaryota</taxon>
        <taxon>Viridiplantae</taxon>
        <taxon>Streptophyta</taxon>
        <taxon>Embryophyta</taxon>
        <taxon>Tracheophyta</taxon>
        <taxon>Spermatophyta</taxon>
        <taxon>Magnoliopsida</taxon>
        <taxon>eudicotyledons</taxon>
        <taxon>Gunneridae</taxon>
        <taxon>Pentapetalae</taxon>
        <taxon>rosids</taxon>
        <taxon>fabids</taxon>
        <taxon>Rosales</taxon>
        <taxon>Cannabaceae</taxon>
        <taxon>Cannabis</taxon>
    </lineage>
</organism>